<protein>
    <submittedName>
        <fullName evidence="3">Nuclear transport factor 2 family protein</fullName>
    </submittedName>
</protein>
<dbReference type="Pfam" id="PF12680">
    <property type="entry name" value="SnoaL_2"/>
    <property type="match status" value="1"/>
</dbReference>
<dbReference type="OrthoDB" id="8080938at2"/>
<accession>A0A5B8IQA5</accession>
<dbReference type="InterPro" id="IPR032710">
    <property type="entry name" value="NTF2-like_dom_sf"/>
</dbReference>
<dbReference type="EMBL" id="CP102487">
    <property type="protein sequence ID" value="UUX58694.1"/>
    <property type="molecule type" value="Genomic_DNA"/>
</dbReference>
<dbReference type="RefSeq" id="WP_146276665.1">
    <property type="nucleotide sequence ID" value="NZ_CP042260.1"/>
</dbReference>
<feature type="domain" description="SnoaL-like" evidence="1">
    <location>
        <begin position="12"/>
        <end position="94"/>
    </location>
</feature>
<dbReference type="AlphaFoldDB" id="A0A5B8IQA5"/>
<evidence type="ECO:0000259" key="1">
    <source>
        <dbReference type="Pfam" id="PF12680"/>
    </source>
</evidence>
<proteinExistence type="predicted"/>
<evidence type="ECO:0000313" key="2">
    <source>
        <dbReference type="EMBL" id="QDY66578.1"/>
    </source>
</evidence>
<evidence type="ECO:0000313" key="4">
    <source>
        <dbReference type="Proteomes" id="UP000320717"/>
    </source>
</evidence>
<sequence>MEPQSIPEPLASFWKAVNAHDEHGFLDAFTEDGWVDDWGRKFTGREEIKAWSDKEFIGARGTLDIERTIEQDGQVTVIGEWTSNYANGHSKFTFDLAGSKLASMRIREG</sequence>
<dbReference type="EMBL" id="CP042260">
    <property type="protein sequence ID" value="QDY66578.1"/>
    <property type="molecule type" value="Genomic_DNA"/>
</dbReference>
<gene>
    <name evidence="2" type="ORF">FQA45_09705</name>
    <name evidence="3" type="ORF">NUH22_15565</name>
</gene>
<name>A0A5B8IQA5_9MICC</name>
<reference evidence="3" key="2">
    <citation type="journal article" date="2022" name="Pest Manag. Sci.">
        <title>Glutamicibacter halophytocola-mediated host fitness of potato tuber moth on Solanaceae crops.</title>
        <authorList>
            <person name="Wang W."/>
            <person name="Xiao G."/>
            <person name="Du G."/>
            <person name="Chang L."/>
            <person name="Yang Y."/>
            <person name="Ye J."/>
            <person name="Chen B."/>
        </authorList>
    </citation>
    <scope>NUCLEOTIDE SEQUENCE</scope>
    <source>
        <strain evidence="3">S2</strain>
    </source>
</reference>
<evidence type="ECO:0000313" key="5">
    <source>
        <dbReference type="Proteomes" id="UP001060018"/>
    </source>
</evidence>
<reference evidence="2 4" key="1">
    <citation type="submission" date="2019-07" db="EMBL/GenBank/DDBJ databases">
        <title>Complete Genome Sequence of drought tolerant Plant Growth-Promoting Rhizobacterium Glutamicibacter halophytocola DR408.</title>
        <authorList>
            <person name="Nishu S.D."/>
            <person name="Lee T.K."/>
        </authorList>
    </citation>
    <scope>NUCLEOTIDE SEQUENCE [LARGE SCALE GENOMIC DNA]</scope>
    <source>
        <strain evidence="2 4">DR408</strain>
    </source>
</reference>
<organism evidence="3 5">
    <name type="scientific">Glutamicibacter halophytocola</name>
    <dbReference type="NCBI Taxonomy" id="1933880"/>
    <lineage>
        <taxon>Bacteria</taxon>
        <taxon>Bacillati</taxon>
        <taxon>Actinomycetota</taxon>
        <taxon>Actinomycetes</taxon>
        <taxon>Micrococcales</taxon>
        <taxon>Micrococcaceae</taxon>
        <taxon>Glutamicibacter</taxon>
    </lineage>
</organism>
<dbReference type="Gene3D" id="3.10.450.50">
    <property type="match status" value="1"/>
</dbReference>
<keyword evidence="4" id="KW-1185">Reference proteome</keyword>
<dbReference type="Proteomes" id="UP001060018">
    <property type="component" value="Chromosome"/>
</dbReference>
<dbReference type="InterPro" id="IPR037401">
    <property type="entry name" value="SnoaL-like"/>
</dbReference>
<evidence type="ECO:0000313" key="3">
    <source>
        <dbReference type="EMBL" id="UUX58694.1"/>
    </source>
</evidence>
<dbReference type="SUPFAM" id="SSF54427">
    <property type="entry name" value="NTF2-like"/>
    <property type="match status" value="1"/>
</dbReference>
<dbReference type="Proteomes" id="UP000320717">
    <property type="component" value="Chromosome"/>
</dbReference>